<dbReference type="EMBL" id="LZNA01000042">
    <property type="protein sequence ID" value="OBX79172.1"/>
    <property type="molecule type" value="Genomic_DNA"/>
</dbReference>
<dbReference type="PANTHER" id="PTHR35579:SF6">
    <property type="entry name" value="DUF324 DOMAIN-CONTAINING PROTEIN"/>
    <property type="match status" value="1"/>
</dbReference>
<dbReference type="PANTHER" id="PTHR35579">
    <property type="entry name" value="CRISPR SYSTEM CMS ENDORIBONUCLEASE CSM3"/>
    <property type="match status" value="1"/>
</dbReference>
<protein>
    <recommendedName>
        <fullName evidence="2">CRISPR type III-associated protein domain-containing protein</fullName>
    </recommendedName>
</protein>
<dbReference type="RefSeq" id="WP_067337614.1">
    <property type="nucleotide sequence ID" value="NZ_LZNA01000042.1"/>
</dbReference>
<keyword evidence="1" id="KW-0051">Antiviral defense</keyword>
<evidence type="ECO:0000256" key="1">
    <source>
        <dbReference type="ARBA" id="ARBA00023118"/>
    </source>
</evidence>
<evidence type="ECO:0000313" key="4">
    <source>
        <dbReference type="Proteomes" id="UP000092616"/>
    </source>
</evidence>
<name>A0A1B8QD68_9GAMM</name>
<accession>A0A1B8QD68</accession>
<sequence length="467" mass="52416">MISSRPYFNMVKVTFEAQSAHAVHTGFGDTTHDSLVVRDANGLPTLPATSIAGVLRSAYQKQFDEHATNQLFGYAKGDDGQSSWLNISWGLVHNSQNIAQEGLLSDEKLLKDELLNKLLDTKPIVRQRVQLNDKGVTHDSGKFDTTLIPAGTRYSTVIHYWGDDTDESKQIWQNFIKLLHMPLRFGQGTRNGYGLFKIQAIHEAKWDLTNATDAQAYRQRNRSRADFTGLKNIAEQDVLPVVSANLKLQAESFWRVGGGEQYLQKLVKERNPDLLPMHEPKITWENNKGKFTEQFYILPATAIKGALRHRIAYHYNCLTGCFVEDDNCVETNENLAVKTLFGYAKDEDVEGEAGILAIRDFYLTPNNEKIQEVIHNKIDRYTAGVISGALFSEADLYQSNIEVNFEILDSKKSVEPNVKKALDLTLEDLANGWLPLGASGSRGLGVFLDATGQGVTWSNKEQWMAEE</sequence>
<dbReference type="InterPro" id="IPR052216">
    <property type="entry name" value="CRISPR_Csm3_endoribonuclease"/>
</dbReference>
<proteinExistence type="predicted"/>
<dbReference type="GO" id="GO:0051607">
    <property type="term" value="P:defense response to virus"/>
    <property type="evidence" value="ECO:0007669"/>
    <property type="project" value="UniProtKB-KW"/>
</dbReference>
<dbReference type="Pfam" id="PF03787">
    <property type="entry name" value="RAMPs"/>
    <property type="match status" value="2"/>
</dbReference>
<dbReference type="Proteomes" id="UP000092616">
    <property type="component" value="Unassembled WGS sequence"/>
</dbReference>
<dbReference type="CDD" id="cd09726">
    <property type="entry name" value="RAMP_I_III"/>
    <property type="match status" value="2"/>
</dbReference>
<dbReference type="AlphaFoldDB" id="A0A1B8QD68"/>
<organism evidence="3 4">
    <name type="scientific">Faucicola atlantae</name>
    <dbReference type="NCBI Taxonomy" id="34059"/>
    <lineage>
        <taxon>Bacteria</taxon>
        <taxon>Pseudomonadati</taxon>
        <taxon>Pseudomonadota</taxon>
        <taxon>Gammaproteobacteria</taxon>
        <taxon>Moraxellales</taxon>
        <taxon>Moraxellaceae</taxon>
        <taxon>Faucicola</taxon>
    </lineage>
</organism>
<evidence type="ECO:0000313" key="3">
    <source>
        <dbReference type="EMBL" id="OBX79172.1"/>
    </source>
</evidence>
<feature type="domain" description="CRISPR type III-associated protein" evidence="2">
    <location>
        <begin position="23"/>
        <end position="197"/>
    </location>
</feature>
<keyword evidence="4" id="KW-1185">Reference proteome</keyword>
<evidence type="ECO:0000259" key="2">
    <source>
        <dbReference type="Pfam" id="PF03787"/>
    </source>
</evidence>
<feature type="domain" description="CRISPR type III-associated protein" evidence="2">
    <location>
        <begin position="247"/>
        <end position="447"/>
    </location>
</feature>
<gene>
    <name evidence="3" type="ORF">A9306_09225</name>
</gene>
<dbReference type="InterPro" id="IPR005537">
    <property type="entry name" value="RAMP_III_fam"/>
</dbReference>
<reference evidence="3 4" key="1">
    <citation type="submission" date="2016-06" db="EMBL/GenBank/DDBJ databases">
        <title>Draft genome of Moraxella atlantae CCUG 59586.</title>
        <authorList>
            <person name="Salva-Serra F."/>
            <person name="Engstrom-Jakobsson H."/>
            <person name="Thorell K."/>
            <person name="Gonzales-Siles L."/>
            <person name="Karlsson R."/>
            <person name="Boulund F."/>
            <person name="Engstrand L."/>
            <person name="Kristiansson E."/>
            <person name="Moore E."/>
        </authorList>
    </citation>
    <scope>NUCLEOTIDE SEQUENCE [LARGE SCALE GENOMIC DNA]</scope>
    <source>
        <strain evidence="3 4">CCUG 59586</strain>
    </source>
</reference>
<comment type="caution">
    <text evidence="3">The sequence shown here is derived from an EMBL/GenBank/DDBJ whole genome shotgun (WGS) entry which is preliminary data.</text>
</comment>